<feature type="non-terminal residue" evidence="1">
    <location>
        <position position="1"/>
    </location>
</feature>
<keyword evidence="2" id="KW-1185">Reference proteome</keyword>
<evidence type="ECO:0000313" key="1">
    <source>
        <dbReference type="EMBL" id="CAG8704609.1"/>
    </source>
</evidence>
<gene>
    <name evidence="1" type="ORF">ACOLOM_LOCUS10395</name>
</gene>
<protein>
    <submittedName>
        <fullName evidence="1">2362_t:CDS:1</fullName>
    </submittedName>
</protein>
<sequence length="536" mass="58735">PVQKGLNEYLAKIPHRPTGVQSLADVIEFNRTHKESQYMGQENQIKLVLLIISWTFTHGFIRLTESEATNENAQYKETVKWLQLKSREEGIDACLEENSLDTTTPFRQDSNAPYLSAPGLPFGIVFMGTAWSERTLIGCAYALEQQLKVRSKRKAYAAAIPRSQISATPGPERGKHAGSWMMSQYAMASTTDHDIPDLYDAEISQLKEGLQAGRFTSAQLVKAYIARINEVNENGPRLRVVLEINAAAIEQAEQLDEQRRLAQIKGEELPLLHGIPILLKDNIATKSPTGFDEKLNTTAGSFALVGCFPPEDATVAKKLRDAGAIILGKLNMSEWAHWRGKLPSGWSSRGGQCTNSFFPGADPSGSSSGSGVAAAIGLAAGTLGSETDGTSVPTFLTPDSSTITVIPISKSQDSVGPMCRTVSDTAILLQAISGRDNSDETTLQQPPVPDYLSALRPDFLKGVRIGVLRGYYAERAAWKEEDSEEAITARLQAFERGLEYMKELGAELVDSVEIETVDELVKNEDRELTIFYTEFK</sequence>
<dbReference type="Proteomes" id="UP000789525">
    <property type="component" value="Unassembled WGS sequence"/>
</dbReference>
<accession>A0ACA9PIW4</accession>
<organism evidence="1 2">
    <name type="scientific">Acaulospora colombiana</name>
    <dbReference type="NCBI Taxonomy" id="27376"/>
    <lineage>
        <taxon>Eukaryota</taxon>
        <taxon>Fungi</taxon>
        <taxon>Fungi incertae sedis</taxon>
        <taxon>Mucoromycota</taxon>
        <taxon>Glomeromycotina</taxon>
        <taxon>Glomeromycetes</taxon>
        <taxon>Diversisporales</taxon>
        <taxon>Acaulosporaceae</taxon>
        <taxon>Acaulospora</taxon>
    </lineage>
</organism>
<feature type="non-terminal residue" evidence="1">
    <location>
        <position position="536"/>
    </location>
</feature>
<dbReference type="EMBL" id="CAJVPT010033373">
    <property type="protein sequence ID" value="CAG8704609.1"/>
    <property type="molecule type" value="Genomic_DNA"/>
</dbReference>
<name>A0ACA9PIW4_9GLOM</name>
<proteinExistence type="predicted"/>
<reference evidence="1" key="1">
    <citation type="submission" date="2021-06" db="EMBL/GenBank/DDBJ databases">
        <authorList>
            <person name="Kallberg Y."/>
            <person name="Tangrot J."/>
            <person name="Rosling A."/>
        </authorList>
    </citation>
    <scope>NUCLEOTIDE SEQUENCE</scope>
    <source>
        <strain evidence="1">CL356</strain>
    </source>
</reference>
<evidence type="ECO:0000313" key="2">
    <source>
        <dbReference type="Proteomes" id="UP000789525"/>
    </source>
</evidence>
<comment type="caution">
    <text evidence="1">The sequence shown here is derived from an EMBL/GenBank/DDBJ whole genome shotgun (WGS) entry which is preliminary data.</text>
</comment>